<dbReference type="EnsemblBacteria" id="ABK77590">
    <property type="protein sequence ID" value="ABK77590"/>
    <property type="gene ID" value="CENSYa_0958"/>
</dbReference>
<dbReference type="SMART" id="SM00933">
    <property type="entry name" value="NurA"/>
    <property type="match status" value="1"/>
</dbReference>
<feature type="domain" description="NurA" evidence="1">
    <location>
        <begin position="50"/>
        <end position="316"/>
    </location>
</feature>
<dbReference type="InterPro" id="IPR018977">
    <property type="entry name" value="NurA_domain"/>
</dbReference>
<evidence type="ECO:0000313" key="2">
    <source>
        <dbReference type="EMBL" id="ABK77590.1"/>
    </source>
</evidence>
<evidence type="ECO:0000313" key="3">
    <source>
        <dbReference type="Proteomes" id="UP000000758"/>
    </source>
</evidence>
<protein>
    <recommendedName>
        <fullName evidence="1">NurA domain-containing protein</fullName>
    </recommendedName>
</protein>
<dbReference type="EMBL" id="DP000238">
    <property type="protein sequence ID" value="ABK77590.1"/>
    <property type="molecule type" value="Genomic_DNA"/>
</dbReference>
<name>A0RW73_CENSY</name>
<gene>
    <name evidence="2" type="ordered locus">CENSYa_0958</name>
</gene>
<sequence length="359" mass="38854">MDDPVRELAGYMGEQASGRGHLDGVLGHDGTMHTLDPSGITGIGPCGEPRKMAFVDGGSALLYDAPGCQVSINRTYYSLFRGGERLSPRAGPRLQFFSCVTSGMRAEGGETVPSGNIKLFPYGGDDARRLPEEADLVPAPGEPDERSASMARKFAEWRLAERVIEEELGPGDVLVMDGSLQTSYDGEDKYADRVYRGAAKAGVTVCGLSKQSRLVTASGEPLLDRVSEIAAGTTHDRWYLPVGKRLSENDKGFVFVVRLHPASDYIFRFEIFEDQYASMSSDETDSVLSSLAANSDDLSMPGYPYGAVDADRFAQVRNHEAESYRSALLVESTGVPGGDRVILYGRMLSAHGMLNRVTS</sequence>
<dbReference type="HOGENOM" id="CLU_793700_0_0_2"/>
<organism evidence="2 3">
    <name type="scientific">Cenarchaeum symbiosum (strain A)</name>
    <dbReference type="NCBI Taxonomy" id="414004"/>
    <lineage>
        <taxon>Archaea</taxon>
        <taxon>Nitrososphaerota</taxon>
        <taxon>Candidatus Cenarchaeales</taxon>
        <taxon>Candidatus Cenarchaeaceae</taxon>
        <taxon>Candidatus Cenarchaeum</taxon>
    </lineage>
</organism>
<dbReference type="Pfam" id="PF09376">
    <property type="entry name" value="NurA"/>
    <property type="match status" value="1"/>
</dbReference>
<dbReference type="AlphaFoldDB" id="A0RW73"/>
<accession>A0RW73</accession>
<dbReference type="STRING" id="414004.CENSYa_0958"/>
<reference evidence="2 3" key="1">
    <citation type="journal article" date="2006" name="Proc. Natl. Acad. Sci. U.S.A.">
        <title>Genomic analysis of the uncultivated marine crenarchaeote Cenarchaeum symbiosum.</title>
        <authorList>
            <person name="Hallam S.J."/>
            <person name="Konstantinidis K.T."/>
            <person name="Putnam N."/>
            <person name="Schleper C."/>
            <person name="Watanabe Y."/>
            <person name="Sugahara J."/>
            <person name="Preston C."/>
            <person name="de la Torre J."/>
            <person name="Richardson P.M."/>
            <person name="DeLong E.F."/>
        </authorList>
    </citation>
    <scope>NUCLEOTIDE SEQUENCE [LARGE SCALE GENOMIC DNA]</scope>
    <source>
        <strain evidence="3">A</strain>
    </source>
</reference>
<dbReference type="KEGG" id="csy:CENSYa_0958"/>
<keyword evidence="3" id="KW-1185">Reference proteome</keyword>
<proteinExistence type="predicted"/>
<evidence type="ECO:0000259" key="1">
    <source>
        <dbReference type="SMART" id="SM00933"/>
    </source>
</evidence>
<dbReference type="Proteomes" id="UP000000758">
    <property type="component" value="Chromosome"/>
</dbReference>